<dbReference type="AlphaFoldDB" id="A0A971S158"/>
<evidence type="ECO:0000313" key="12">
    <source>
        <dbReference type="EMBL" id="NLW36155.1"/>
    </source>
</evidence>
<dbReference type="InterPro" id="IPR013655">
    <property type="entry name" value="PAS_fold_3"/>
</dbReference>
<dbReference type="InterPro" id="IPR004358">
    <property type="entry name" value="Sig_transdc_His_kin-like_C"/>
</dbReference>
<evidence type="ECO:0000256" key="3">
    <source>
        <dbReference type="ARBA" id="ARBA00022553"/>
    </source>
</evidence>
<dbReference type="NCBIfam" id="TIGR00229">
    <property type="entry name" value="sensory_box"/>
    <property type="match status" value="5"/>
</dbReference>
<dbReference type="InterPro" id="IPR052162">
    <property type="entry name" value="Sensor_kinase/Photoreceptor"/>
</dbReference>
<reference evidence="12" key="1">
    <citation type="journal article" date="2020" name="Biotechnol. Biofuels">
        <title>New insights from the biogas microbiome by comprehensive genome-resolved metagenomics of nearly 1600 species originating from multiple anaerobic digesters.</title>
        <authorList>
            <person name="Campanaro S."/>
            <person name="Treu L."/>
            <person name="Rodriguez-R L.M."/>
            <person name="Kovalovszki A."/>
            <person name="Ziels R.M."/>
            <person name="Maus I."/>
            <person name="Zhu X."/>
            <person name="Kougias P.G."/>
            <person name="Basile A."/>
            <person name="Luo G."/>
            <person name="Schluter A."/>
            <person name="Konstantinidis K.T."/>
            <person name="Angelidaki I."/>
        </authorList>
    </citation>
    <scope>NUCLEOTIDE SEQUENCE</scope>
    <source>
        <strain evidence="12">AS06rmzACSIP_7</strain>
    </source>
</reference>
<feature type="domain" description="PAS" evidence="10">
    <location>
        <begin position="554"/>
        <end position="604"/>
    </location>
</feature>
<feature type="modified residue" description="4-aspartylphosphate" evidence="6">
    <location>
        <position position="1088"/>
    </location>
</feature>
<feature type="domain" description="PAC" evidence="11">
    <location>
        <begin position="478"/>
        <end position="533"/>
    </location>
</feature>
<dbReference type="PANTHER" id="PTHR43304">
    <property type="entry name" value="PHYTOCHROME-LIKE PROTEIN CPH1"/>
    <property type="match status" value="1"/>
</dbReference>
<dbReference type="SMART" id="SM00091">
    <property type="entry name" value="PAS"/>
    <property type="match status" value="5"/>
</dbReference>
<feature type="domain" description="Response regulatory" evidence="9">
    <location>
        <begin position="1037"/>
        <end position="1153"/>
    </location>
</feature>
<dbReference type="Pfam" id="PF00072">
    <property type="entry name" value="Response_reg"/>
    <property type="match status" value="1"/>
</dbReference>
<dbReference type="InterPro" id="IPR035965">
    <property type="entry name" value="PAS-like_dom_sf"/>
</dbReference>
<dbReference type="SMART" id="SM00448">
    <property type="entry name" value="REC"/>
    <property type="match status" value="1"/>
</dbReference>
<evidence type="ECO:0000259" key="10">
    <source>
        <dbReference type="PROSITE" id="PS50112"/>
    </source>
</evidence>
<evidence type="ECO:0000256" key="7">
    <source>
        <dbReference type="SAM" id="MobiDB-lite"/>
    </source>
</evidence>
<dbReference type="Gene3D" id="1.10.287.130">
    <property type="match status" value="1"/>
</dbReference>
<evidence type="ECO:0000256" key="1">
    <source>
        <dbReference type="ARBA" id="ARBA00000085"/>
    </source>
</evidence>
<dbReference type="SMART" id="SM00086">
    <property type="entry name" value="PAC"/>
    <property type="match status" value="5"/>
</dbReference>
<dbReference type="InterPro" id="IPR013656">
    <property type="entry name" value="PAS_4"/>
</dbReference>
<dbReference type="Proteomes" id="UP000777265">
    <property type="component" value="Unassembled WGS sequence"/>
</dbReference>
<evidence type="ECO:0000259" key="8">
    <source>
        <dbReference type="PROSITE" id="PS50109"/>
    </source>
</evidence>
<protein>
    <recommendedName>
        <fullName evidence="2">histidine kinase</fullName>
        <ecNumber evidence="2">2.7.13.3</ecNumber>
    </recommendedName>
</protein>
<feature type="domain" description="PAS" evidence="10">
    <location>
        <begin position="288"/>
        <end position="341"/>
    </location>
</feature>
<evidence type="ECO:0000259" key="9">
    <source>
        <dbReference type="PROSITE" id="PS50110"/>
    </source>
</evidence>
<dbReference type="Pfam" id="PF08447">
    <property type="entry name" value="PAS_3"/>
    <property type="match status" value="1"/>
</dbReference>
<dbReference type="InterPro" id="IPR000700">
    <property type="entry name" value="PAS-assoc_C"/>
</dbReference>
<evidence type="ECO:0000256" key="2">
    <source>
        <dbReference type="ARBA" id="ARBA00012438"/>
    </source>
</evidence>
<accession>A0A971S158</accession>
<dbReference type="InterPro" id="IPR000014">
    <property type="entry name" value="PAS"/>
</dbReference>
<evidence type="ECO:0000259" key="11">
    <source>
        <dbReference type="PROSITE" id="PS50113"/>
    </source>
</evidence>
<keyword evidence="5" id="KW-0418">Kinase</keyword>
<dbReference type="Gene3D" id="3.30.565.10">
    <property type="entry name" value="Histidine kinase-like ATPase, C-terminal domain"/>
    <property type="match status" value="1"/>
</dbReference>
<dbReference type="Gene3D" id="3.30.450.20">
    <property type="entry name" value="PAS domain"/>
    <property type="match status" value="6"/>
</dbReference>
<proteinExistence type="predicted"/>
<keyword evidence="3 6" id="KW-0597">Phosphoprotein</keyword>
<evidence type="ECO:0000256" key="5">
    <source>
        <dbReference type="ARBA" id="ARBA00022777"/>
    </source>
</evidence>
<dbReference type="PRINTS" id="PR00344">
    <property type="entry name" value="BCTRLSENSOR"/>
</dbReference>
<gene>
    <name evidence="12" type="ORF">GXY80_11865</name>
</gene>
<dbReference type="InterPro" id="IPR005467">
    <property type="entry name" value="His_kinase_dom"/>
</dbReference>
<keyword evidence="4" id="KW-0808">Transferase</keyword>
<dbReference type="CDD" id="cd00082">
    <property type="entry name" value="HisKA"/>
    <property type="match status" value="1"/>
</dbReference>
<dbReference type="SUPFAM" id="SSF52172">
    <property type="entry name" value="CheY-like"/>
    <property type="match status" value="1"/>
</dbReference>
<feature type="domain" description="PAS" evidence="10">
    <location>
        <begin position="177"/>
        <end position="236"/>
    </location>
</feature>
<dbReference type="Pfam" id="PF02518">
    <property type="entry name" value="HATPase_c"/>
    <property type="match status" value="1"/>
</dbReference>
<dbReference type="InterPro" id="IPR011006">
    <property type="entry name" value="CheY-like_superfamily"/>
</dbReference>
<dbReference type="Pfam" id="PF13426">
    <property type="entry name" value="PAS_9"/>
    <property type="match status" value="3"/>
</dbReference>
<dbReference type="EMBL" id="JAAYEE010000217">
    <property type="protein sequence ID" value="NLW36155.1"/>
    <property type="molecule type" value="Genomic_DNA"/>
</dbReference>
<dbReference type="SMART" id="SM00387">
    <property type="entry name" value="HATPase_c"/>
    <property type="match status" value="1"/>
</dbReference>
<dbReference type="InterPro" id="IPR003661">
    <property type="entry name" value="HisK_dim/P_dom"/>
</dbReference>
<dbReference type="Pfam" id="PF00512">
    <property type="entry name" value="HisKA"/>
    <property type="match status" value="1"/>
</dbReference>
<dbReference type="InterPro" id="IPR036097">
    <property type="entry name" value="HisK_dim/P_sf"/>
</dbReference>
<evidence type="ECO:0000313" key="13">
    <source>
        <dbReference type="Proteomes" id="UP000777265"/>
    </source>
</evidence>
<dbReference type="InterPro" id="IPR036890">
    <property type="entry name" value="HATPase_C_sf"/>
</dbReference>
<feature type="compositionally biased region" description="Low complexity" evidence="7">
    <location>
        <begin position="25"/>
        <end position="35"/>
    </location>
</feature>
<dbReference type="PROSITE" id="PS50113">
    <property type="entry name" value="PAC"/>
    <property type="match status" value="1"/>
</dbReference>
<sequence length="1157" mass="130860">MDEHAAGPGGAGKQRSKTVEGRRGTTGTATEGQTGCHDFVTNNPEGIWRLECKEPVPVDLPEDEQIDRFFRYARLADCNDAVARMYGFEKRDDLIGVLLMDISPGSQQRNIELIRSFVRSGYRLEDGELYEADRFGDMHCFLMNALAFIEDGCIRQIWGTHRDITEWKRSEQRAKESEQELRAILSASPIGIVRVKNRVVDWANESMSRITGYTVEELKGKDLCTAYVSDEEYERVGAVLYREGQCKAQYVRKDGSIVDAHVQLSPVDNDSYIVTVTDITHQKQIKDALQFTQFAVDSALDGILWIRKDGALHYVNDGLCRSTGYAREELLSMTIHDIDPDFPEKPWNDLWSKARNLGPLVFETHHRRKDRTVFPVEVSINFLMYDGIDYACAFARDITGRKRAETKIAQAAQEWQATFDAITDTVMIIDGECRIARVNKAAEVFFNRPARMIVGARCFALMDGTEQPPGTCPFAKMRSTKKTVTTERYDRSRGIWLSLSLDPILDNDGNVTGAVYIGKDITDRKLSEDVLRESEKKFRDLAEESGVGVYVLQDGIFKYVNKRLAAIGGWGVDEVIEKTGPRDWAYPEDLPRVEENIRKRISGEIESLHYEFRIVTANKEIRDAEVYGTRTIYQGRPALIGTLLDITDRKRVEAELQHERETFFTILQHHPFGIAQIDWKGTHLYINPAFTKITGYTLEDVPTAEEWFRRAYPDPDYRKEVIASWERTGLIKEGSTDAAYRIMCKDGKKKDIEFRATYMKDYRVVVFHDVTELQRLESQLRHAQKMEAVGQLAGGIAHDFNNILTAIMGYGNLLQMKISESDPLKLYADKILAVAQKAANLTQSLLAFSRKQVIELRPHKVDIIIQEVEKLLERLLTEDINLEVVFCGRDLTVLADITQIDQVLLNLVTNARDAMPKGGKLRIETGKAVLGEEFRRTHGYGEPGEYALISVSDSGIGIDDKVRERIFEPFFTTKEIGYGTGLGLSIVYGIVKQHNGYIDFHSEQGRGTVFHVYLPITGLQAEEEISRVEETGGGMETILVAEDNHDVRELIVSILSDKGYTLVEAVDGKDAVEKFMKYKDTITLAVLDVVMPRKNGKEVHREIKQIRPDIKVLFTSGYTGDVVLGKGVRDGALNFISKPLSPGQLLLKVREILDKDG</sequence>
<dbReference type="InterPro" id="IPR003594">
    <property type="entry name" value="HATPase_dom"/>
</dbReference>
<dbReference type="SUPFAM" id="SSF55874">
    <property type="entry name" value="ATPase domain of HSP90 chaperone/DNA topoisomerase II/histidine kinase"/>
    <property type="match status" value="1"/>
</dbReference>
<dbReference type="SUPFAM" id="SSF47384">
    <property type="entry name" value="Homodimeric domain of signal transducing histidine kinase"/>
    <property type="match status" value="1"/>
</dbReference>
<organism evidence="12 13">
    <name type="scientific">Syntrophorhabdus aromaticivorans</name>
    <dbReference type="NCBI Taxonomy" id="328301"/>
    <lineage>
        <taxon>Bacteria</taxon>
        <taxon>Pseudomonadati</taxon>
        <taxon>Thermodesulfobacteriota</taxon>
        <taxon>Syntrophorhabdia</taxon>
        <taxon>Syntrophorhabdales</taxon>
        <taxon>Syntrophorhabdaceae</taxon>
        <taxon>Syntrophorhabdus</taxon>
    </lineage>
</organism>
<dbReference type="Pfam" id="PF08448">
    <property type="entry name" value="PAS_4"/>
    <property type="match status" value="1"/>
</dbReference>
<feature type="domain" description="Histidine kinase" evidence="8">
    <location>
        <begin position="795"/>
        <end position="1018"/>
    </location>
</feature>
<comment type="catalytic activity">
    <reaction evidence="1">
        <text>ATP + protein L-histidine = ADP + protein N-phospho-L-histidine.</text>
        <dbReference type="EC" id="2.7.13.3"/>
    </reaction>
</comment>
<reference evidence="12" key="2">
    <citation type="submission" date="2020-01" db="EMBL/GenBank/DDBJ databases">
        <authorList>
            <person name="Campanaro S."/>
        </authorList>
    </citation>
    <scope>NUCLEOTIDE SEQUENCE</scope>
    <source>
        <strain evidence="12">AS06rmzACSIP_7</strain>
    </source>
</reference>
<evidence type="ECO:0000256" key="6">
    <source>
        <dbReference type="PROSITE-ProRule" id="PRU00169"/>
    </source>
</evidence>
<feature type="region of interest" description="Disordered" evidence="7">
    <location>
        <begin position="1"/>
        <end position="38"/>
    </location>
</feature>
<feature type="domain" description="PAS" evidence="10">
    <location>
        <begin position="659"/>
        <end position="701"/>
    </location>
</feature>
<dbReference type="SUPFAM" id="SSF55785">
    <property type="entry name" value="PYP-like sensor domain (PAS domain)"/>
    <property type="match status" value="6"/>
</dbReference>
<dbReference type="EC" id="2.7.13.3" evidence="2"/>
<dbReference type="GO" id="GO:0000155">
    <property type="term" value="F:phosphorelay sensor kinase activity"/>
    <property type="evidence" value="ECO:0007669"/>
    <property type="project" value="InterPro"/>
</dbReference>
<comment type="caution">
    <text evidence="12">The sequence shown here is derived from an EMBL/GenBank/DDBJ whole genome shotgun (WGS) entry which is preliminary data.</text>
</comment>
<dbReference type="InterPro" id="IPR001610">
    <property type="entry name" value="PAC"/>
</dbReference>
<dbReference type="CDD" id="cd00130">
    <property type="entry name" value="PAS"/>
    <property type="match status" value="5"/>
</dbReference>
<dbReference type="Gene3D" id="3.40.50.2300">
    <property type="match status" value="1"/>
</dbReference>
<dbReference type="PROSITE" id="PS50110">
    <property type="entry name" value="RESPONSE_REGULATORY"/>
    <property type="match status" value="1"/>
</dbReference>
<dbReference type="SMART" id="SM00388">
    <property type="entry name" value="HisKA"/>
    <property type="match status" value="1"/>
</dbReference>
<dbReference type="PROSITE" id="PS50112">
    <property type="entry name" value="PAS"/>
    <property type="match status" value="4"/>
</dbReference>
<dbReference type="PROSITE" id="PS50109">
    <property type="entry name" value="HIS_KIN"/>
    <property type="match status" value="1"/>
</dbReference>
<dbReference type="CDD" id="cd00156">
    <property type="entry name" value="REC"/>
    <property type="match status" value="1"/>
</dbReference>
<dbReference type="InterPro" id="IPR001789">
    <property type="entry name" value="Sig_transdc_resp-reg_receiver"/>
</dbReference>
<evidence type="ECO:0000256" key="4">
    <source>
        <dbReference type="ARBA" id="ARBA00022679"/>
    </source>
</evidence>
<dbReference type="PANTHER" id="PTHR43304:SF1">
    <property type="entry name" value="PAC DOMAIN-CONTAINING PROTEIN"/>
    <property type="match status" value="1"/>
</dbReference>
<name>A0A971S158_9BACT</name>